<evidence type="ECO:0000313" key="5">
    <source>
        <dbReference type="EMBL" id="GGJ46443.1"/>
    </source>
</evidence>
<dbReference type="InterPro" id="IPR038765">
    <property type="entry name" value="Papain-like_cys_pep_sf"/>
</dbReference>
<dbReference type="SMART" id="SM00645">
    <property type="entry name" value="Pept_C1"/>
    <property type="match status" value="1"/>
</dbReference>
<dbReference type="RefSeq" id="WP_189004931.1">
    <property type="nucleotide sequence ID" value="NZ_BMOD01000016.1"/>
</dbReference>
<keyword evidence="3" id="KW-0732">Signal</keyword>
<dbReference type="Gene3D" id="3.90.70.10">
    <property type="entry name" value="Cysteine proteinases"/>
    <property type="match status" value="1"/>
</dbReference>
<evidence type="ECO:0000256" key="1">
    <source>
        <dbReference type="ARBA" id="ARBA00008455"/>
    </source>
</evidence>
<dbReference type="Pfam" id="PF00112">
    <property type="entry name" value="Peptidase_C1"/>
    <property type="match status" value="2"/>
</dbReference>
<gene>
    <name evidence="5" type="ORF">GCM10008938_35770</name>
</gene>
<keyword evidence="6" id="KW-1185">Reference proteome</keyword>
<protein>
    <recommendedName>
        <fullName evidence="4">Peptidase C1A papain C-terminal domain-containing protein</fullName>
    </recommendedName>
</protein>
<feature type="region of interest" description="Disordered" evidence="2">
    <location>
        <begin position="24"/>
        <end position="55"/>
    </location>
</feature>
<dbReference type="PROSITE" id="PS51257">
    <property type="entry name" value="PROKAR_LIPOPROTEIN"/>
    <property type="match status" value="1"/>
</dbReference>
<feature type="chain" id="PRO_5047165121" description="Peptidase C1A papain C-terminal domain-containing protein" evidence="3">
    <location>
        <begin position="18"/>
        <end position="539"/>
    </location>
</feature>
<dbReference type="SUPFAM" id="SSF54001">
    <property type="entry name" value="Cysteine proteinases"/>
    <property type="match status" value="1"/>
</dbReference>
<dbReference type="InterPro" id="IPR013128">
    <property type="entry name" value="Peptidase_C1A"/>
</dbReference>
<proteinExistence type="inferred from homology"/>
<dbReference type="EMBL" id="BMOD01000016">
    <property type="protein sequence ID" value="GGJ46443.1"/>
    <property type="molecule type" value="Genomic_DNA"/>
</dbReference>
<evidence type="ECO:0000313" key="6">
    <source>
        <dbReference type="Proteomes" id="UP000632222"/>
    </source>
</evidence>
<accession>A0ABQ2D986</accession>
<evidence type="ECO:0000259" key="4">
    <source>
        <dbReference type="SMART" id="SM00645"/>
    </source>
</evidence>
<feature type="signal peptide" evidence="3">
    <location>
        <begin position="1"/>
        <end position="17"/>
    </location>
</feature>
<evidence type="ECO:0000256" key="3">
    <source>
        <dbReference type="SAM" id="SignalP"/>
    </source>
</evidence>
<reference evidence="6" key="1">
    <citation type="journal article" date="2019" name="Int. J. Syst. Evol. Microbiol.">
        <title>The Global Catalogue of Microorganisms (GCM) 10K type strain sequencing project: providing services to taxonomists for standard genome sequencing and annotation.</title>
        <authorList>
            <consortium name="The Broad Institute Genomics Platform"/>
            <consortium name="The Broad Institute Genome Sequencing Center for Infectious Disease"/>
            <person name="Wu L."/>
            <person name="Ma J."/>
        </authorList>
    </citation>
    <scope>NUCLEOTIDE SEQUENCE [LARGE SCALE GENOMIC DNA]</scope>
    <source>
        <strain evidence="6">JCM 14370</strain>
    </source>
</reference>
<dbReference type="PANTHER" id="PTHR12411">
    <property type="entry name" value="CYSTEINE PROTEASE FAMILY C1-RELATED"/>
    <property type="match status" value="1"/>
</dbReference>
<feature type="domain" description="Peptidase C1A papain C-terminal" evidence="4">
    <location>
        <begin position="249"/>
        <end position="534"/>
    </location>
</feature>
<dbReference type="Proteomes" id="UP000632222">
    <property type="component" value="Unassembled WGS sequence"/>
</dbReference>
<dbReference type="CDD" id="cd02619">
    <property type="entry name" value="Peptidase_C1"/>
    <property type="match status" value="1"/>
</dbReference>
<comment type="similarity">
    <text evidence="1">Belongs to the peptidase C1 family.</text>
</comment>
<dbReference type="InterPro" id="IPR000668">
    <property type="entry name" value="Peptidase_C1A_C"/>
</dbReference>
<name>A0ABQ2D986_9DEIO</name>
<sequence length="539" mass="59335">MKRLNFLTVLLVLTACAQTPGGPAPLPGGFSGDAPKGAESVSESDFRSHINDPGAQVYTPEQEQKDAEAQAKRDAANQKVVTDFLAAHPELTDLKELILNIPKPEANKLRPLPDGNFELIIEDNQEQDQKIITLGQKFKLAELARSIENFPRQSNQFGLYELFYPNVPETYRNRLELPAPETVKTADVQTLLNLNARIADVYRDIVIKIPDPTKPIGWVGDPTKETGYLDGSDRTNSAASCSAFKTDGIYNTFDWPLKYYATSVKNQGGRGSCVGFAITSATELQTAKEKGKWTNLSEQSFYNRIAGHWQPRAYGDGADTTFIYNTSAAENYHFAYESQWGYNASLSRSDIKNAADELIGYSNSCTGYADSYCSNTAAQSKFWCLFLLGQNYCMYLPKPVTAASPAIVPRGQLELWDATNKDLSVAYMILTLAFGNTVVASLDVMPSWDNANSNGFARSRAYDLQIGSPSRGGHAVNITGFITNEKLATKLPNAPQGGGGGYFIVKNSWGACWKDGGYIYIPFDYMKNYGYSAIRVFVD</sequence>
<comment type="caution">
    <text evidence="5">The sequence shown here is derived from an EMBL/GenBank/DDBJ whole genome shotgun (WGS) entry which is preliminary data.</text>
</comment>
<organism evidence="5 6">
    <name type="scientific">Deinococcus roseus</name>
    <dbReference type="NCBI Taxonomy" id="392414"/>
    <lineage>
        <taxon>Bacteria</taxon>
        <taxon>Thermotogati</taxon>
        <taxon>Deinococcota</taxon>
        <taxon>Deinococci</taxon>
        <taxon>Deinococcales</taxon>
        <taxon>Deinococcaceae</taxon>
        <taxon>Deinococcus</taxon>
    </lineage>
</organism>
<evidence type="ECO:0000256" key="2">
    <source>
        <dbReference type="SAM" id="MobiDB-lite"/>
    </source>
</evidence>